<proteinExistence type="predicted"/>
<dbReference type="Gene3D" id="2.40.10.270">
    <property type="entry name" value="Bacteriophage SPP1 head-tail adaptor protein"/>
    <property type="match status" value="1"/>
</dbReference>
<reference evidence="1 2" key="1">
    <citation type="submission" date="2019-08" db="EMBL/GenBank/DDBJ databases">
        <authorList>
            <person name="Luo N."/>
        </authorList>
    </citation>
    <scope>NUCLEOTIDE SEQUENCE [LARGE SCALE GENOMIC DNA]</scope>
    <source>
        <strain evidence="1 2">NCIMB 9442</strain>
    </source>
</reference>
<protein>
    <submittedName>
        <fullName evidence="1">Head-tail adaptor protein</fullName>
    </submittedName>
</protein>
<dbReference type="Pfam" id="PF05521">
    <property type="entry name" value="Phage_HCP"/>
    <property type="match status" value="1"/>
</dbReference>
<name>A0ABS0J343_9BACT</name>
<gene>
    <name evidence="1" type="ORF">FVW20_03590</name>
</gene>
<dbReference type="EMBL" id="VRYY01000077">
    <property type="protein sequence ID" value="MBG3876133.1"/>
    <property type="molecule type" value="Genomic_DNA"/>
</dbReference>
<comment type="caution">
    <text evidence="1">The sequence shown here is derived from an EMBL/GenBank/DDBJ whole genome shotgun (WGS) entry which is preliminary data.</text>
</comment>
<dbReference type="NCBIfam" id="TIGR01563">
    <property type="entry name" value="gp16_SPP1"/>
    <property type="match status" value="1"/>
</dbReference>
<organism evidence="1 2">
    <name type="scientific">Nitratidesulfovibrio oxamicus</name>
    <dbReference type="NCBI Taxonomy" id="32016"/>
    <lineage>
        <taxon>Bacteria</taxon>
        <taxon>Pseudomonadati</taxon>
        <taxon>Thermodesulfobacteriota</taxon>
        <taxon>Desulfovibrionia</taxon>
        <taxon>Desulfovibrionales</taxon>
        <taxon>Desulfovibrionaceae</taxon>
        <taxon>Nitratidesulfovibrio</taxon>
    </lineage>
</organism>
<dbReference type="InterPro" id="IPR008767">
    <property type="entry name" value="Phage_SPP1_head-tail_adaptor"/>
</dbReference>
<dbReference type="InterPro" id="IPR038666">
    <property type="entry name" value="SSP1_head-tail_sf"/>
</dbReference>
<evidence type="ECO:0000313" key="2">
    <source>
        <dbReference type="Proteomes" id="UP001194469"/>
    </source>
</evidence>
<sequence>MRAGLLRHRITLQAPMHQPGEWGGADATEWQDVATVWAAVEPIAGREFFAAAQAQSEVTHRVRIRSRSDVRADMRVSFGGRVLTIDAVLSLDGGEMHLMCKEMN</sequence>
<accession>A0ABS0J343</accession>
<dbReference type="Proteomes" id="UP001194469">
    <property type="component" value="Unassembled WGS sequence"/>
</dbReference>
<keyword evidence="2" id="KW-1185">Reference proteome</keyword>
<dbReference type="RefSeq" id="WP_196608327.1">
    <property type="nucleotide sequence ID" value="NZ_VRYY01000077.1"/>
</dbReference>
<evidence type="ECO:0000313" key="1">
    <source>
        <dbReference type="EMBL" id="MBG3876133.1"/>
    </source>
</evidence>